<evidence type="ECO:0000313" key="1">
    <source>
        <dbReference type="EMBL" id="MBA8804424.1"/>
    </source>
</evidence>
<dbReference type="AlphaFoldDB" id="A0A7W3J1F0"/>
<proteinExistence type="predicted"/>
<gene>
    <name evidence="1" type="ORF">FB382_002715</name>
</gene>
<evidence type="ECO:0000313" key="2">
    <source>
        <dbReference type="Proteomes" id="UP000580910"/>
    </source>
</evidence>
<reference evidence="1 2" key="1">
    <citation type="submission" date="2020-07" db="EMBL/GenBank/DDBJ databases">
        <title>Sequencing the genomes of 1000 actinobacteria strains.</title>
        <authorList>
            <person name="Klenk H.-P."/>
        </authorList>
    </citation>
    <scope>NUCLEOTIDE SEQUENCE [LARGE SCALE GENOMIC DNA]</scope>
    <source>
        <strain evidence="1 2">DSM 21349</strain>
    </source>
</reference>
<dbReference type="RefSeq" id="WP_182539939.1">
    <property type="nucleotide sequence ID" value="NZ_JACGXA010000001.1"/>
</dbReference>
<sequence length="134" mass="14019">MVAAVVAVTFVAIWYGVRSQDGEGADTGCALTGAGLVALSAALTKGDTSEEVIRLVGPRMDDAECRAAVRHLVDDGAATVDVQGPNGTTEQFITYPELTHPATSALVDETARCDGWRIIDIAFQLCLNGDLGPR</sequence>
<keyword evidence="2" id="KW-1185">Reference proteome</keyword>
<dbReference type="Proteomes" id="UP000580910">
    <property type="component" value="Unassembled WGS sequence"/>
</dbReference>
<organism evidence="1 2">
    <name type="scientific">Nocardioides ginsengisegetis</name>
    <dbReference type="NCBI Taxonomy" id="661491"/>
    <lineage>
        <taxon>Bacteria</taxon>
        <taxon>Bacillati</taxon>
        <taxon>Actinomycetota</taxon>
        <taxon>Actinomycetes</taxon>
        <taxon>Propionibacteriales</taxon>
        <taxon>Nocardioidaceae</taxon>
        <taxon>Nocardioides</taxon>
    </lineage>
</organism>
<protein>
    <submittedName>
        <fullName evidence="1">Uncharacterized protein</fullName>
    </submittedName>
</protein>
<name>A0A7W3J1F0_9ACTN</name>
<comment type="caution">
    <text evidence="1">The sequence shown here is derived from an EMBL/GenBank/DDBJ whole genome shotgun (WGS) entry which is preliminary data.</text>
</comment>
<accession>A0A7W3J1F0</accession>
<dbReference type="EMBL" id="JACGXA010000001">
    <property type="protein sequence ID" value="MBA8804424.1"/>
    <property type="molecule type" value="Genomic_DNA"/>
</dbReference>